<keyword evidence="3" id="KW-1185">Reference proteome</keyword>
<dbReference type="AlphaFoldDB" id="A0A8H4KB62"/>
<name>A0A8H4KB62_9HYPO</name>
<organism evidence="2 3">
    <name type="scientific">Fusarium austroafricanum</name>
    <dbReference type="NCBI Taxonomy" id="2364996"/>
    <lineage>
        <taxon>Eukaryota</taxon>
        <taxon>Fungi</taxon>
        <taxon>Dikarya</taxon>
        <taxon>Ascomycota</taxon>
        <taxon>Pezizomycotina</taxon>
        <taxon>Sordariomycetes</taxon>
        <taxon>Hypocreomycetidae</taxon>
        <taxon>Hypocreales</taxon>
        <taxon>Nectriaceae</taxon>
        <taxon>Fusarium</taxon>
        <taxon>Fusarium concolor species complex</taxon>
    </lineage>
</organism>
<comment type="caution">
    <text evidence="2">The sequence shown here is derived from an EMBL/GenBank/DDBJ whole genome shotgun (WGS) entry which is preliminary data.</text>
</comment>
<evidence type="ECO:0000256" key="1">
    <source>
        <dbReference type="SAM" id="MobiDB-lite"/>
    </source>
</evidence>
<evidence type="ECO:0000313" key="3">
    <source>
        <dbReference type="Proteomes" id="UP000605986"/>
    </source>
</evidence>
<dbReference type="OrthoDB" id="5106735at2759"/>
<protein>
    <submittedName>
        <fullName evidence="2">Uncharacterized protein</fullName>
    </submittedName>
</protein>
<gene>
    <name evidence="2" type="ORF">F53441_8545</name>
</gene>
<proteinExistence type="predicted"/>
<evidence type="ECO:0000313" key="2">
    <source>
        <dbReference type="EMBL" id="KAF4448000.1"/>
    </source>
</evidence>
<dbReference type="Proteomes" id="UP000605986">
    <property type="component" value="Unassembled WGS sequence"/>
</dbReference>
<feature type="compositionally biased region" description="Low complexity" evidence="1">
    <location>
        <begin position="48"/>
        <end position="60"/>
    </location>
</feature>
<dbReference type="EMBL" id="JAADJG010000364">
    <property type="protein sequence ID" value="KAF4448000.1"/>
    <property type="molecule type" value="Genomic_DNA"/>
</dbReference>
<reference evidence="2" key="1">
    <citation type="submission" date="2020-01" db="EMBL/GenBank/DDBJ databases">
        <title>Identification and distribution of gene clusters putatively required for synthesis of sphingolipid metabolism inhibitors in phylogenetically diverse species of the filamentous fungus Fusarium.</title>
        <authorList>
            <person name="Kim H.-S."/>
            <person name="Busman M."/>
            <person name="Brown D.W."/>
            <person name="Divon H."/>
            <person name="Uhlig S."/>
            <person name="Proctor R.H."/>
        </authorList>
    </citation>
    <scope>NUCLEOTIDE SEQUENCE</scope>
    <source>
        <strain evidence="2">NRRL 53441</strain>
    </source>
</reference>
<accession>A0A8H4KB62</accession>
<sequence length="100" mass="9909">MASSTATETTAVSLDVTTTTILSTTEASSTTDLASIVTETSTASQDGTATSSTNAAPSTTQPLPPIDIECSTDQDCIAALGAGAVGIYACIDLICQQTAS</sequence>
<feature type="region of interest" description="Disordered" evidence="1">
    <location>
        <begin position="39"/>
        <end position="64"/>
    </location>
</feature>